<dbReference type="InterPro" id="IPR011576">
    <property type="entry name" value="Pyridox_Oxase_N"/>
</dbReference>
<dbReference type="Pfam" id="PF01243">
    <property type="entry name" value="PNPOx_N"/>
    <property type="match status" value="1"/>
</dbReference>
<gene>
    <name evidence="2" type="ORF">Sgleb_12250</name>
</gene>
<evidence type="ECO:0000313" key="2">
    <source>
        <dbReference type="EMBL" id="GFE13178.1"/>
    </source>
</evidence>
<organism evidence="2 3">
    <name type="scientific">Streptomyces glebosus</name>
    <dbReference type="NCBI Taxonomy" id="249580"/>
    <lineage>
        <taxon>Bacteria</taxon>
        <taxon>Bacillati</taxon>
        <taxon>Actinomycetota</taxon>
        <taxon>Actinomycetes</taxon>
        <taxon>Kitasatosporales</taxon>
        <taxon>Streptomycetaceae</taxon>
        <taxon>Streptomyces</taxon>
    </lineage>
</organism>
<proteinExistence type="predicted"/>
<name>A0A640SQ10_9ACTN</name>
<keyword evidence="3" id="KW-1185">Reference proteome</keyword>
<dbReference type="Proteomes" id="UP000430079">
    <property type="component" value="Unassembled WGS sequence"/>
</dbReference>
<protein>
    <recommendedName>
        <fullName evidence="1">Pyridoxamine 5'-phosphate oxidase N-terminal domain-containing protein</fullName>
    </recommendedName>
</protein>
<dbReference type="Gene3D" id="2.30.110.10">
    <property type="entry name" value="Electron Transport, Fmn-binding Protein, Chain A"/>
    <property type="match status" value="1"/>
</dbReference>
<comment type="caution">
    <text evidence="2">The sequence shown here is derived from an EMBL/GenBank/DDBJ whole genome shotgun (WGS) entry which is preliminary data.</text>
</comment>
<sequence>MIASLRCMTDYPPARDAGQRKRDALRRLETDEDAWVSSASGEGPPHLVPLSFVWHDEQLWMATKAKNPTARNLRAQGACWVALDLTRDVVLIESTAEVIASDGLPDGAGEAFAKKLGWDPRGRETWVFLAFRPRRMLVWREENELAGRELMRDGVWRV</sequence>
<dbReference type="InterPro" id="IPR012349">
    <property type="entry name" value="Split_barrel_FMN-bd"/>
</dbReference>
<accession>A0A640SQ10</accession>
<dbReference type="EMBL" id="BLIO01000001">
    <property type="protein sequence ID" value="GFE13178.1"/>
    <property type="molecule type" value="Genomic_DNA"/>
</dbReference>
<evidence type="ECO:0000259" key="1">
    <source>
        <dbReference type="Pfam" id="PF01243"/>
    </source>
</evidence>
<feature type="domain" description="Pyridoxamine 5'-phosphate oxidase N-terminal" evidence="1">
    <location>
        <begin position="33"/>
        <end position="134"/>
    </location>
</feature>
<dbReference type="SUPFAM" id="SSF50475">
    <property type="entry name" value="FMN-binding split barrel"/>
    <property type="match status" value="1"/>
</dbReference>
<reference evidence="2 3" key="1">
    <citation type="submission" date="2019-12" db="EMBL/GenBank/DDBJ databases">
        <title>Whole genome shotgun sequence of Streptomyces hygroscopicus subsp. glebosus NBRC 13786.</title>
        <authorList>
            <person name="Ichikawa N."/>
            <person name="Kimura A."/>
            <person name="Kitahashi Y."/>
            <person name="Komaki H."/>
            <person name="Tamura T."/>
        </authorList>
    </citation>
    <scope>NUCLEOTIDE SEQUENCE [LARGE SCALE GENOMIC DNA]</scope>
    <source>
        <strain evidence="2 3">NBRC 13786</strain>
    </source>
</reference>
<dbReference type="AlphaFoldDB" id="A0A640SQ10"/>
<evidence type="ECO:0000313" key="3">
    <source>
        <dbReference type="Proteomes" id="UP000430079"/>
    </source>
</evidence>